<organism evidence="2 3">
    <name type="scientific">Oedothorax gibbosus</name>
    <dbReference type="NCBI Taxonomy" id="931172"/>
    <lineage>
        <taxon>Eukaryota</taxon>
        <taxon>Metazoa</taxon>
        <taxon>Ecdysozoa</taxon>
        <taxon>Arthropoda</taxon>
        <taxon>Chelicerata</taxon>
        <taxon>Arachnida</taxon>
        <taxon>Araneae</taxon>
        <taxon>Araneomorphae</taxon>
        <taxon>Entelegynae</taxon>
        <taxon>Araneoidea</taxon>
        <taxon>Linyphiidae</taxon>
        <taxon>Erigoninae</taxon>
        <taxon>Oedothorax</taxon>
    </lineage>
</organism>
<dbReference type="Proteomes" id="UP000827092">
    <property type="component" value="Unassembled WGS sequence"/>
</dbReference>
<comment type="caution">
    <text evidence="2">The sequence shown here is derived from an EMBL/GenBank/DDBJ whole genome shotgun (WGS) entry which is preliminary data.</text>
</comment>
<keyword evidence="3" id="KW-1185">Reference proteome</keyword>
<name>A0AAV6UXP2_9ARAC</name>
<sequence>MPEVRLETVPDMVPKRLLPLGHRSGSNKNNTLPFGKSIQLFLEFLPKVAEIGFDIHASNFRGFRRNLQQHLSMVIRVPTITTAEQDAGFTGGTGNPVNGHFTSESD</sequence>
<evidence type="ECO:0000256" key="1">
    <source>
        <dbReference type="SAM" id="MobiDB-lite"/>
    </source>
</evidence>
<protein>
    <submittedName>
        <fullName evidence="2">Uncharacterized protein</fullName>
    </submittedName>
</protein>
<accession>A0AAV6UXP2</accession>
<gene>
    <name evidence="2" type="ORF">JTE90_028655</name>
</gene>
<reference evidence="2 3" key="1">
    <citation type="journal article" date="2022" name="Nat. Ecol. Evol.">
        <title>A masculinizing supergene underlies an exaggerated male reproductive morph in a spider.</title>
        <authorList>
            <person name="Hendrickx F."/>
            <person name="De Corte Z."/>
            <person name="Sonet G."/>
            <person name="Van Belleghem S.M."/>
            <person name="Kostlbacher S."/>
            <person name="Vangestel C."/>
        </authorList>
    </citation>
    <scope>NUCLEOTIDE SEQUENCE [LARGE SCALE GENOMIC DNA]</scope>
    <source>
        <strain evidence="2">W744_W776</strain>
    </source>
</reference>
<evidence type="ECO:0000313" key="3">
    <source>
        <dbReference type="Proteomes" id="UP000827092"/>
    </source>
</evidence>
<dbReference type="AlphaFoldDB" id="A0AAV6UXP2"/>
<proteinExistence type="predicted"/>
<dbReference type="EMBL" id="JAFNEN010000221">
    <property type="protein sequence ID" value="KAG8189115.1"/>
    <property type="molecule type" value="Genomic_DNA"/>
</dbReference>
<feature type="region of interest" description="Disordered" evidence="1">
    <location>
        <begin position="85"/>
        <end position="106"/>
    </location>
</feature>
<evidence type="ECO:0000313" key="2">
    <source>
        <dbReference type="EMBL" id="KAG8189115.1"/>
    </source>
</evidence>